<dbReference type="Proteomes" id="UP001210770">
    <property type="component" value="Chromosome"/>
</dbReference>
<dbReference type="EMBL" id="CP116423">
    <property type="protein sequence ID" value="WCE70916.1"/>
    <property type="molecule type" value="Genomic_DNA"/>
</dbReference>
<dbReference type="InterPro" id="IPR029052">
    <property type="entry name" value="Metallo-depent_PP-like"/>
</dbReference>
<evidence type="ECO:0000256" key="1">
    <source>
        <dbReference type="ARBA" id="ARBA00022723"/>
    </source>
</evidence>
<evidence type="ECO:0000256" key="2">
    <source>
        <dbReference type="ARBA" id="ARBA00022801"/>
    </source>
</evidence>
<comment type="similarity">
    <text evidence="4">Belongs to the cyclic nucleotide phosphodiesterase class-III family.</text>
</comment>
<reference evidence="6" key="1">
    <citation type="submission" date="2023-01" db="EMBL/GenBank/DDBJ databases">
        <title>Comparative genomic analysis of cold water coral derived Sulfitobacter faviae: insights into their metabolism and habitat adaptation.</title>
        <authorList>
            <person name="Guo Y."/>
            <person name="Lin S."/>
            <person name="Huang Z."/>
            <person name="Tang K."/>
            <person name="Wang X."/>
        </authorList>
    </citation>
    <scope>NUCLEOTIDE SEQUENCE</scope>
    <source>
        <strain evidence="6">SCSIO W_1865</strain>
    </source>
</reference>
<proteinExistence type="inferred from homology"/>
<evidence type="ECO:0000313" key="7">
    <source>
        <dbReference type="Proteomes" id="UP001210770"/>
    </source>
</evidence>
<dbReference type="PANTHER" id="PTHR42988:SF2">
    <property type="entry name" value="CYCLIC NUCLEOTIDE PHOSPHODIESTERASE CBUA0032-RELATED"/>
    <property type="match status" value="1"/>
</dbReference>
<dbReference type="GO" id="GO:0004112">
    <property type="term" value="F:cyclic-nucleotide phosphodiesterase activity"/>
    <property type="evidence" value="ECO:0007669"/>
    <property type="project" value="InterPro"/>
</dbReference>
<name>A0AAX3LRF2_9RHOB</name>
<protein>
    <submittedName>
        <fullName evidence="6">Phosphodiesterase</fullName>
    </submittedName>
</protein>
<dbReference type="PANTHER" id="PTHR42988">
    <property type="entry name" value="PHOSPHOHYDROLASE"/>
    <property type="match status" value="1"/>
</dbReference>
<evidence type="ECO:0000259" key="5">
    <source>
        <dbReference type="Pfam" id="PF00149"/>
    </source>
</evidence>
<keyword evidence="1" id="KW-0479">Metal-binding</keyword>
<dbReference type="RefSeq" id="WP_271689119.1">
    <property type="nucleotide sequence ID" value="NZ_CP116423.1"/>
</dbReference>
<dbReference type="AlphaFoldDB" id="A0AAX3LRF2"/>
<accession>A0AAX3LRF2</accession>
<dbReference type="InterPro" id="IPR050884">
    <property type="entry name" value="CNP_phosphodiesterase-III"/>
</dbReference>
<organism evidence="6 7">
    <name type="scientific">Sulfitobacter faviae</name>
    <dbReference type="NCBI Taxonomy" id="1775881"/>
    <lineage>
        <taxon>Bacteria</taxon>
        <taxon>Pseudomonadati</taxon>
        <taxon>Pseudomonadota</taxon>
        <taxon>Alphaproteobacteria</taxon>
        <taxon>Rhodobacterales</taxon>
        <taxon>Roseobacteraceae</taxon>
        <taxon>Sulfitobacter</taxon>
    </lineage>
</organism>
<sequence length="261" mass="28847">MTLKIVVLSDLHIVREGETTHTLDTAERLARGVAAINERHADADFCVLVGDLADLGEAEAYVRLKSILSELTVPCHITLGNHDDRPVFLEVFGKDYEAETGCIDKVIDHKGYRTILLDSSEPGIHPGVLTDAQYDWLEERLLEAAGKPVIVILHHHANPLFTRVDRIILRDGARLANLLAAHGNVRQVIAGHVHYNSTALWRGIPFTTLSGNHYNVTVNLDGGTFEELDGPAQMAVILADTDQTLVHFDNYIDRSGVILKR</sequence>
<dbReference type="SUPFAM" id="SSF56300">
    <property type="entry name" value="Metallo-dependent phosphatases"/>
    <property type="match status" value="1"/>
</dbReference>
<dbReference type="Pfam" id="PF00149">
    <property type="entry name" value="Metallophos"/>
    <property type="match status" value="1"/>
</dbReference>
<dbReference type="InterPro" id="IPR026575">
    <property type="entry name" value="GpdQ/CpdA-like"/>
</dbReference>
<evidence type="ECO:0000313" key="6">
    <source>
        <dbReference type="EMBL" id="WCE70916.1"/>
    </source>
</evidence>
<dbReference type="GO" id="GO:0046872">
    <property type="term" value="F:metal ion binding"/>
    <property type="evidence" value="ECO:0007669"/>
    <property type="project" value="UniProtKB-KW"/>
</dbReference>
<keyword evidence="2" id="KW-0378">Hydrolase</keyword>
<feature type="domain" description="Calcineurin-like phosphoesterase" evidence="5">
    <location>
        <begin position="3"/>
        <end position="195"/>
    </location>
</feature>
<evidence type="ECO:0000256" key="3">
    <source>
        <dbReference type="ARBA" id="ARBA00023004"/>
    </source>
</evidence>
<dbReference type="CDD" id="cd07402">
    <property type="entry name" value="MPP_GpdQ"/>
    <property type="match status" value="1"/>
</dbReference>
<dbReference type="Gene3D" id="3.60.21.10">
    <property type="match status" value="1"/>
</dbReference>
<dbReference type="InterPro" id="IPR004843">
    <property type="entry name" value="Calcineurin-like_PHP"/>
</dbReference>
<keyword evidence="3" id="KW-0408">Iron</keyword>
<gene>
    <name evidence="6" type="ORF">PL336_03500</name>
</gene>
<evidence type="ECO:0000256" key="4">
    <source>
        <dbReference type="ARBA" id="ARBA00025742"/>
    </source>
</evidence>